<reference evidence="1 2" key="1">
    <citation type="submission" date="2016-03" db="EMBL/GenBank/DDBJ databases">
        <title>Genome Sequence and Comparative Pathogenic Determinants of Uropathogenic Escherichia coli O25b:H4, a Clinical Isolate from Saudi Arabia.</title>
        <authorList>
            <person name="Alyamani E.A.J."/>
            <person name="Khiyami M.A."/>
            <person name="Booq R.Y."/>
            <person name="Bahwerth F.S."/>
            <person name="Vaisvil B."/>
            <person name="Schmitt D.P."/>
            <person name="Kapatral V."/>
        </authorList>
    </citation>
    <scope>NUCLEOTIDE SEQUENCE [LARGE SCALE GENOMIC DNA]</scope>
    <source>
        <strain evidence="1 2">O25b:H4</strain>
    </source>
</reference>
<dbReference type="EMBL" id="CP015085">
    <property type="protein sequence ID" value="ANK01304.1"/>
    <property type="molecule type" value="Genomic_DNA"/>
</dbReference>
<gene>
    <name evidence="1" type="ORF">WLH_00043</name>
</gene>
<evidence type="ECO:0000313" key="1">
    <source>
        <dbReference type="EMBL" id="ANK01304.1"/>
    </source>
</evidence>
<dbReference type="PATRIC" id="fig|941280.3.peg.44"/>
<protein>
    <submittedName>
        <fullName evidence="1">Uncharacterized protein</fullName>
    </submittedName>
</protein>
<dbReference type="Proteomes" id="UP000183316">
    <property type="component" value="Chromosome"/>
</dbReference>
<name>A0A192C6S5_ECO25</name>
<dbReference type="AlphaFoldDB" id="A0A192C6S5"/>
<evidence type="ECO:0000313" key="2">
    <source>
        <dbReference type="Proteomes" id="UP000183316"/>
    </source>
</evidence>
<organism evidence="1 2">
    <name type="scientific">Escherichia coli O25b:H4</name>
    <dbReference type="NCBI Taxonomy" id="941280"/>
    <lineage>
        <taxon>Bacteria</taxon>
        <taxon>Pseudomonadati</taxon>
        <taxon>Pseudomonadota</taxon>
        <taxon>Gammaproteobacteria</taxon>
        <taxon>Enterobacterales</taxon>
        <taxon>Enterobacteriaceae</taxon>
        <taxon>Escherichia</taxon>
    </lineage>
</organism>
<proteinExistence type="predicted"/>
<accession>A0A192C6S5</accession>
<sequence length="70" mass="8189">MQTNIPRWWQERLTGNFGFCMLIKLRIGFYQVQCDAFVNLAIDLLDIRPKFRRAIAPVGQDLLTQSPEFS</sequence>